<comment type="caution">
    <text evidence="4">The sequence shown here is derived from an EMBL/GenBank/DDBJ whole genome shotgun (WGS) entry which is preliminary data.</text>
</comment>
<evidence type="ECO:0000259" key="3">
    <source>
        <dbReference type="PROSITE" id="PS50089"/>
    </source>
</evidence>
<keyword evidence="1" id="KW-0862">Zinc</keyword>
<accession>A0A9D4WN70</accession>
<evidence type="ECO:0000313" key="5">
    <source>
        <dbReference type="Proteomes" id="UP001058974"/>
    </source>
</evidence>
<protein>
    <recommendedName>
        <fullName evidence="3">RING-type domain-containing protein</fullName>
    </recommendedName>
</protein>
<organism evidence="4 5">
    <name type="scientific">Pisum sativum</name>
    <name type="common">Garden pea</name>
    <name type="synonym">Lathyrus oleraceus</name>
    <dbReference type="NCBI Taxonomy" id="3888"/>
    <lineage>
        <taxon>Eukaryota</taxon>
        <taxon>Viridiplantae</taxon>
        <taxon>Streptophyta</taxon>
        <taxon>Embryophyta</taxon>
        <taxon>Tracheophyta</taxon>
        <taxon>Spermatophyta</taxon>
        <taxon>Magnoliopsida</taxon>
        <taxon>eudicotyledons</taxon>
        <taxon>Gunneridae</taxon>
        <taxon>Pentapetalae</taxon>
        <taxon>rosids</taxon>
        <taxon>fabids</taxon>
        <taxon>Fabales</taxon>
        <taxon>Fabaceae</taxon>
        <taxon>Papilionoideae</taxon>
        <taxon>50 kb inversion clade</taxon>
        <taxon>NPAAA clade</taxon>
        <taxon>Hologalegina</taxon>
        <taxon>IRL clade</taxon>
        <taxon>Fabeae</taxon>
        <taxon>Lathyrus</taxon>
    </lineage>
</organism>
<keyword evidence="2" id="KW-1133">Transmembrane helix</keyword>
<dbReference type="EMBL" id="JAMSHJ010000005">
    <property type="protein sequence ID" value="KAI5405974.1"/>
    <property type="molecule type" value="Genomic_DNA"/>
</dbReference>
<dbReference type="PANTHER" id="PTHR47662">
    <property type="entry name" value="RING-TYPE DOMAIN-CONTAINING PROTEIN"/>
    <property type="match status" value="1"/>
</dbReference>
<keyword evidence="2" id="KW-0472">Membrane</keyword>
<evidence type="ECO:0000256" key="2">
    <source>
        <dbReference type="SAM" id="Phobius"/>
    </source>
</evidence>
<dbReference type="SUPFAM" id="SSF57850">
    <property type="entry name" value="RING/U-box"/>
    <property type="match status" value="1"/>
</dbReference>
<keyword evidence="1" id="KW-0863">Zinc-finger</keyword>
<feature type="domain" description="RING-type" evidence="3">
    <location>
        <begin position="84"/>
        <end position="126"/>
    </location>
</feature>
<dbReference type="GO" id="GO:0008270">
    <property type="term" value="F:zinc ion binding"/>
    <property type="evidence" value="ECO:0007669"/>
    <property type="project" value="UniProtKB-KW"/>
</dbReference>
<reference evidence="4 5" key="1">
    <citation type="journal article" date="2022" name="Nat. Genet.">
        <title>Improved pea reference genome and pan-genome highlight genomic features and evolutionary characteristics.</title>
        <authorList>
            <person name="Yang T."/>
            <person name="Liu R."/>
            <person name="Luo Y."/>
            <person name="Hu S."/>
            <person name="Wang D."/>
            <person name="Wang C."/>
            <person name="Pandey M.K."/>
            <person name="Ge S."/>
            <person name="Xu Q."/>
            <person name="Li N."/>
            <person name="Li G."/>
            <person name="Huang Y."/>
            <person name="Saxena R.K."/>
            <person name="Ji Y."/>
            <person name="Li M."/>
            <person name="Yan X."/>
            <person name="He Y."/>
            <person name="Liu Y."/>
            <person name="Wang X."/>
            <person name="Xiang C."/>
            <person name="Varshney R.K."/>
            <person name="Ding H."/>
            <person name="Gao S."/>
            <person name="Zong X."/>
        </authorList>
    </citation>
    <scope>NUCLEOTIDE SEQUENCE [LARGE SCALE GENOMIC DNA]</scope>
    <source>
        <strain evidence="4 5">cv. Zhongwan 6</strain>
    </source>
</reference>
<evidence type="ECO:0000256" key="1">
    <source>
        <dbReference type="PROSITE-ProRule" id="PRU00175"/>
    </source>
</evidence>
<keyword evidence="1" id="KW-0479">Metal-binding</keyword>
<dbReference type="InterPro" id="IPR013083">
    <property type="entry name" value="Znf_RING/FYVE/PHD"/>
</dbReference>
<dbReference type="SMART" id="SM00184">
    <property type="entry name" value="RING"/>
    <property type="match status" value="1"/>
</dbReference>
<dbReference type="PROSITE" id="PS50089">
    <property type="entry name" value="ZF_RING_2"/>
    <property type="match status" value="1"/>
</dbReference>
<dbReference type="InterPro" id="IPR001841">
    <property type="entry name" value="Znf_RING"/>
</dbReference>
<keyword evidence="5" id="KW-1185">Reference proteome</keyword>
<dbReference type="AlphaFoldDB" id="A0A9D4WN70"/>
<evidence type="ECO:0000313" key="4">
    <source>
        <dbReference type="EMBL" id="KAI5405974.1"/>
    </source>
</evidence>
<name>A0A9D4WN70_PEA</name>
<proteinExistence type="predicted"/>
<dbReference type="Gramene" id="Psat05G0264700-T1">
    <property type="protein sequence ID" value="KAI5405974.1"/>
    <property type="gene ID" value="KIW84_052647"/>
</dbReference>
<dbReference type="Proteomes" id="UP001058974">
    <property type="component" value="Chromosome 5"/>
</dbReference>
<sequence length="175" mass="20841">MACLLPSTMKIDISKFFNKLCNKIAILLLYILVEFIILIWKLTSPETQPITTRRYLKFIEEKNPTIRYTKKWNKKPLLLLNMDCSVCLCDFEEGEKVRRLKCKHAFHKDCLDKWLQDYLATCPLCREQVLPEHVVSKHREHRNHRQGNVEGNHDNLPYVLFLLRGGNTSHWRRYA</sequence>
<feature type="transmembrane region" description="Helical" evidence="2">
    <location>
        <begin position="20"/>
        <end position="40"/>
    </location>
</feature>
<keyword evidence="2" id="KW-0812">Transmembrane</keyword>
<gene>
    <name evidence="4" type="ORF">KIW84_052647</name>
</gene>
<dbReference type="Gene3D" id="3.30.40.10">
    <property type="entry name" value="Zinc/RING finger domain, C3HC4 (zinc finger)"/>
    <property type="match status" value="1"/>
</dbReference>
<dbReference type="PANTHER" id="PTHR47662:SF3">
    <property type="entry name" value="TRANSCRIPTION FACTOR C2H2 FAMILY-RELATED"/>
    <property type="match status" value="1"/>
</dbReference>
<dbReference type="Pfam" id="PF13639">
    <property type="entry name" value="zf-RING_2"/>
    <property type="match status" value="1"/>
</dbReference>